<keyword evidence="1" id="KW-0812">Transmembrane</keyword>
<keyword evidence="1" id="KW-1133">Transmembrane helix</keyword>
<name>A0ABV3W2V0_9BACI</name>
<reference evidence="2 3" key="1">
    <citation type="submission" date="2024-07" db="EMBL/GenBank/DDBJ databases">
        <title>Characterization of a bacterium isolated from hydrolysated instant sea cucumber by whole-genome sequencing and metabolomics.</title>
        <authorList>
            <person name="Luo X."/>
            <person name="Zhang Z."/>
            <person name="Zheng Z."/>
            <person name="Zhang W."/>
            <person name="Ming T."/>
            <person name="Jiao L."/>
            <person name="Su X."/>
            <person name="Kong F."/>
            <person name="Xu J."/>
        </authorList>
    </citation>
    <scope>NUCLEOTIDE SEQUENCE [LARGE SCALE GENOMIC DNA]</scope>
    <source>
        <strain evidence="2 3">XL-2024</strain>
    </source>
</reference>
<gene>
    <name evidence="2" type="ORF">AB1300_19630</name>
</gene>
<organism evidence="2 3">
    <name type="scientific">Lysinibacillus xylanilyticus</name>
    <dbReference type="NCBI Taxonomy" id="582475"/>
    <lineage>
        <taxon>Bacteria</taxon>
        <taxon>Bacillati</taxon>
        <taxon>Bacillota</taxon>
        <taxon>Bacilli</taxon>
        <taxon>Bacillales</taxon>
        <taxon>Bacillaceae</taxon>
        <taxon>Lysinibacillus</taxon>
    </lineage>
</organism>
<accession>A0ABV3W2V0</accession>
<evidence type="ECO:0000256" key="1">
    <source>
        <dbReference type="SAM" id="Phobius"/>
    </source>
</evidence>
<keyword evidence="3" id="KW-1185">Reference proteome</keyword>
<dbReference type="RefSeq" id="WP_368637872.1">
    <property type="nucleotide sequence ID" value="NZ_JBFRHK010000014.1"/>
</dbReference>
<sequence length="81" mass="9084">MSTMTTNKKKLNESGVLGQWSNGFYVELAYGMLFVSLMLVTGKQLTINVLAIPALVLFLVVRVTEYFVTRDEKKILLNGLL</sequence>
<evidence type="ECO:0000313" key="3">
    <source>
        <dbReference type="Proteomes" id="UP001558534"/>
    </source>
</evidence>
<proteinExistence type="predicted"/>
<protein>
    <submittedName>
        <fullName evidence="2">Uncharacterized protein</fullName>
    </submittedName>
</protein>
<feature type="transmembrane region" description="Helical" evidence="1">
    <location>
        <begin position="20"/>
        <end position="39"/>
    </location>
</feature>
<dbReference type="Proteomes" id="UP001558534">
    <property type="component" value="Unassembled WGS sequence"/>
</dbReference>
<comment type="caution">
    <text evidence="2">The sequence shown here is derived from an EMBL/GenBank/DDBJ whole genome shotgun (WGS) entry which is preliminary data.</text>
</comment>
<evidence type="ECO:0000313" key="2">
    <source>
        <dbReference type="EMBL" id="MEX3747324.1"/>
    </source>
</evidence>
<dbReference type="EMBL" id="JBFRHK010000014">
    <property type="protein sequence ID" value="MEX3747324.1"/>
    <property type="molecule type" value="Genomic_DNA"/>
</dbReference>
<feature type="transmembrane region" description="Helical" evidence="1">
    <location>
        <begin position="45"/>
        <end position="64"/>
    </location>
</feature>
<keyword evidence="1" id="KW-0472">Membrane</keyword>